<keyword evidence="2 6" id="KW-0808">Transferase</keyword>
<dbReference type="RefSeq" id="WP_349276436.1">
    <property type="nucleotide sequence ID" value="NZ_CBCSCU010000020.1"/>
</dbReference>
<dbReference type="EMBL" id="CP157675">
    <property type="protein sequence ID" value="XBP68439.1"/>
    <property type="molecule type" value="Genomic_DNA"/>
</dbReference>
<feature type="domain" description="Carbohydrate kinase PfkB" evidence="7">
    <location>
        <begin position="27"/>
        <end position="295"/>
    </location>
</feature>
<dbReference type="NCBIfam" id="TIGR03168">
    <property type="entry name" value="1-PFK"/>
    <property type="match status" value="1"/>
</dbReference>
<comment type="similarity">
    <text evidence="1 6">Belongs to the carbohydrate kinase PfkB family.</text>
</comment>
<proteinExistence type="inferred from homology"/>
<dbReference type="InterPro" id="IPR011611">
    <property type="entry name" value="PfkB_dom"/>
</dbReference>
<dbReference type="InterPro" id="IPR017583">
    <property type="entry name" value="Tagatose/fructose_Pkinase"/>
</dbReference>
<dbReference type="Pfam" id="PF00294">
    <property type="entry name" value="PfkB"/>
    <property type="match status" value="1"/>
</dbReference>
<sequence>MIDILTVTMNPALDVSTSADKVMDTHKLRCTAPIFHPGGGGINVARVVHRLGGDCLALYLAGGMNGQRLRQLLDQEQVRGDCIAIAGETRESFSAHEMSSGRDFRFVLPGPALTPGEWQAGLDYISALDAPPPYLVASGGLPPDVPEDFYVRLARLAKARGSRVVLDTSGPALAAALAEGVYLVKPSLRELRELTGHPLQTEQDRHAAALQIIRSGQAQVVALSLGEDGALLVTADRALRARSLPVPVASSIGAGDSFVGGLVWALSRHEELEQAFRYGMAAGAAALLAPGTALCQAADVQRLHREVVITPA</sequence>
<dbReference type="InterPro" id="IPR002173">
    <property type="entry name" value="Carboh/pur_kinase_PfkB_CS"/>
</dbReference>
<dbReference type="AlphaFoldDB" id="A0AAU7LLF7"/>
<reference evidence="8" key="1">
    <citation type="submission" date="2024-05" db="EMBL/GenBank/DDBJ databases">
        <authorList>
            <person name="Bunk B."/>
            <person name="Swiderski J."/>
            <person name="Sproer C."/>
            <person name="Thiel V."/>
        </authorList>
    </citation>
    <scope>NUCLEOTIDE SEQUENCE</scope>
    <source>
        <strain evidence="8">DSM 17735</strain>
    </source>
</reference>
<evidence type="ECO:0000313" key="8">
    <source>
        <dbReference type="EMBL" id="XBP68439.1"/>
    </source>
</evidence>
<dbReference type="Gene3D" id="3.40.1190.20">
    <property type="match status" value="1"/>
</dbReference>
<keyword evidence="5" id="KW-0067">ATP-binding</keyword>
<name>A0AAU7LLF7_9BURK</name>
<evidence type="ECO:0000256" key="1">
    <source>
        <dbReference type="ARBA" id="ARBA00010688"/>
    </source>
</evidence>
<dbReference type="PROSITE" id="PS00583">
    <property type="entry name" value="PFKB_KINASES_1"/>
    <property type="match status" value="1"/>
</dbReference>
<gene>
    <name evidence="8" type="ORF">ABLV49_10900</name>
</gene>
<dbReference type="InterPro" id="IPR029056">
    <property type="entry name" value="Ribokinase-like"/>
</dbReference>
<protein>
    <recommendedName>
        <fullName evidence="6">Phosphofructokinase</fullName>
    </recommendedName>
</protein>
<dbReference type="CDD" id="cd01164">
    <property type="entry name" value="FruK_PfkB_like"/>
    <property type="match status" value="1"/>
</dbReference>
<dbReference type="PANTHER" id="PTHR46566:SF2">
    <property type="entry name" value="ATP-DEPENDENT 6-PHOSPHOFRUCTOKINASE ISOZYME 2"/>
    <property type="match status" value="1"/>
</dbReference>
<dbReference type="PIRSF" id="PIRSF000535">
    <property type="entry name" value="1PFK/6PFK/LacC"/>
    <property type="match status" value="1"/>
</dbReference>
<evidence type="ECO:0000256" key="2">
    <source>
        <dbReference type="ARBA" id="ARBA00022679"/>
    </source>
</evidence>
<keyword evidence="4" id="KW-0418">Kinase</keyword>
<evidence type="ECO:0000256" key="6">
    <source>
        <dbReference type="PIRNR" id="PIRNR000535"/>
    </source>
</evidence>
<accession>A0AAU7LLF7</accession>
<dbReference type="GO" id="GO:0005524">
    <property type="term" value="F:ATP binding"/>
    <property type="evidence" value="ECO:0007669"/>
    <property type="project" value="UniProtKB-KW"/>
</dbReference>
<dbReference type="GO" id="GO:0005829">
    <property type="term" value="C:cytosol"/>
    <property type="evidence" value="ECO:0007669"/>
    <property type="project" value="TreeGrafter"/>
</dbReference>
<dbReference type="PROSITE" id="PS00584">
    <property type="entry name" value="PFKB_KINASES_2"/>
    <property type="match status" value="1"/>
</dbReference>
<organism evidence="8">
    <name type="scientific">Polaromonas hydrogenivorans</name>
    <dbReference type="NCBI Taxonomy" id="335476"/>
    <lineage>
        <taxon>Bacteria</taxon>
        <taxon>Pseudomonadati</taxon>
        <taxon>Pseudomonadota</taxon>
        <taxon>Betaproteobacteria</taxon>
        <taxon>Burkholderiales</taxon>
        <taxon>Comamonadaceae</taxon>
        <taxon>Polaromonas</taxon>
    </lineage>
</organism>
<dbReference type="PANTHER" id="PTHR46566">
    <property type="entry name" value="1-PHOSPHOFRUCTOKINASE-RELATED"/>
    <property type="match status" value="1"/>
</dbReference>
<evidence type="ECO:0000259" key="7">
    <source>
        <dbReference type="Pfam" id="PF00294"/>
    </source>
</evidence>
<keyword evidence="3" id="KW-0547">Nucleotide-binding</keyword>
<dbReference type="FunFam" id="3.40.1190.20:FF:000001">
    <property type="entry name" value="Phosphofructokinase"/>
    <property type="match status" value="1"/>
</dbReference>
<evidence type="ECO:0000256" key="5">
    <source>
        <dbReference type="ARBA" id="ARBA00022840"/>
    </source>
</evidence>
<evidence type="ECO:0000256" key="4">
    <source>
        <dbReference type="ARBA" id="ARBA00022777"/>
    </source>
</evidence>
<dbReference type="GO" id="GO:0003872">
    <property type="term" value="F:6-phosphofructokinase activity"/>
    <property type="evidence" value="ECO:0007669"/>
    <property type="project" value="TreeGrafter"/>
</dbReference>
<evidence type="ECO:0000256" key="3">
    <source>
        <dbReference type="ARBA" id="ARBA00022741"/>
    </source>
</evidence>
<dbReference type="SUPFAM" id="SSF53613">
    <property type="entry name" value="Ribokinase-like"/>
    <property type="match status" value="1"/>
</dbReference>